<organism evidence="1">
    <name type="scientific">Schistocephalus solidus</name>
    <name type="common">Tapeworm</name>
    <dbReference type="NCBI Taxonomy" id="70667"/>
    <lineage>
        <taxon>Eukaryota</taxon>
        <taxon>Metazoa</taxon>
        <taxon>Spiralia</taxon>
        <taxon>Lophotrochozoa</taxon>
        <taxon>Platyhelminthes</taxon>
        <taxon>Cestoda</taxon>
        <taxon>Eucestoda</taxon>
        <taxon>Diphyllobothriidea</taxon>
        <taxon>Diphyllobothriidae</taxon>
        <taxon>Schistocephalus</taxon>
    </lineage>
</organism>
<dbReference type="WBParaSite" id="SSLN_0000623001-mRNA-1">
    <property type="protein sequence ID" value="SSLN_0000623001-mRNA-1"/>
    <property type="gene ID" value="SSLN_0000623001"/>
</dbReference>
<name>A0A183SP89_SCHSO</name>
<proteinExistence type="predicted"/>
<reference evidence="1" key="1">
    <citation type="submission" date="2016-06" db="UniProtKB">
        <authorList>
            <consortium name="WormBaseParasite"/>
        </authorList>
    </citation>
    <scope>IDENTIFICATION</scope>
</reference>
<dbReference type="AlphaFoldDB" id="A0A183SP89"/>
<evidence type="ECO:0000313" key="1">
    <source>
        <dbReference type="WBParaSite" id="SSLN_0000623001-mRNA-1"/>
    </source>
</evidence>
<protein>
    <submittedName>
        <fullName evidence="1">TED_complement domain-containing protein</fullName>
    </submittedName>
</protein>
<accession>A0A183SP89</accession>
<sequence length="67" mass="7458">LKEGDENSAHAKRLGDLAMQLLRDSSDVGLDQGQYHCYREVGDEERAQTTSAIVLGWLGIPLRCFHS</sequence>